<keyword evidence="1" id="KW-0732">Signal</keyword>
<gene>
    <name evidence="2" type="ORF">ABB34_03490</name>
</gene>
<dbReference type="Proteomes" id="UP000050940">
    <property type="component" value="Unassembled WGS sequence"/>
</dbReference>
<comment type="caution">
    <text evidence="2">The sequence shown here is derived from an EMBL/GenBank/DDBJ whole genome shotgun (WGS) entry which is preliminary data.</text>
</comment>
<name>A0A0R0EBE5_9GAMM</name>
<sequence>MNFRTLLLPAAACLALAATAHAAPQVKGRQLTVDAADVQQYLDGSFPRSQKALGGLLALTVSQPHLTLPAGNRLNLQFDLAMAAAGSASMPVGSVGLSSGLRYDAGTRGFHLEQPTIDTFKPAMAGGELDAGTRSLLNTWLADYARREPIYRIDPAIARIMDTLQVQSVGIENGRIAVDFNRNLGNLLPQGLLGN</sequence>
<keyword evidence="3" id="KW-1185">Reference proteome</keyword>
<protein>
    <recommendedName>
        <fullName evidence="4">DUF1439 domain-containing protein</fullName>
    </recommendedName>
</protein>
<dbReference type="OrthoDB" id="5983686at2"/>
<dbReference type="EMBL" id="LDJP01000016">
    <property type="protein sequence ID" value="KRG87667.1"/>
    <property type="molecule type" value="Genomic_DNA"/>
</dbReference>
<feature type="signal peptide" evidence="1">
    <location>
        <begin position="1"/>
        <end position="22"/>
    </location>
</feature>
<accession>A0A0R0EBE5</accession>
<dbReference type="PATRIC" id="fig|659018.3.peg.570"/>
<proteinExistence type="predicted"/>
<dbReference type="Gene3D" id="3.15.10.40">
    <property type="entry name" value="Uncharacterised protein PF07273, DUF1439"/>
    <property type="match status" value="1"/>
</dbReference>
<dbReference type="RefSeq" id="WP_057639862.1">
    <property type="nucleotide sequence ID" value="NZ_LDJP01000016.1"/>
</dbReference>
<feature type="chain" id="PRO_5006396892" description="DUF1439 domain-containing protein" evidence="1">
    <location>
        <begin position="23"/>
        <end position="195"/>
    </location>
</feature>
<organism evidence="2 3">
    <name type="scientific">Stenotrophomonas daejeonensis</name>
    <dbReference type="NCBI Taxonomy" id="659018"/>
    <lineage>
        <taxon>Bacteria</taxon>
        <taxon>Pseudomonadati</taxon>
        <taxon>Pseudomonadota</taxon>
        <taxon>Gammaproteobacteria</taxon>
        <taxon>Lysobacterales</taxon>
        <taxon>Lysobacteraceae</taxon>
        <taxon>Stenotrophomonas</taxon>
    </lineage>
</organism>
<reference evidence="2 3" key="1">
    <citation type="submission" date="2015-05" db="EMBL/GenBank/DDBJ databases">
        <title>Genome sequencing and analysis of members of genus Stenotrophomonas.</title>
        <authorList>
            <person name="Patil P.P."/>
            <person name="Midha S."/>
            <person name="Patil P.B."/>
        </authorList>
    </citation>
    <scope>NUCLEOTIDE SEQUENCE [LARGE SCALE GENOMIC DNA]</scope>
    <source>
        <strain evidence="2 3">JCM 16244</strain>
    </source>
</reference>
<evidence type="ECO:0000313" key="2">
    <source>
        <dbReference type="EMBL" id="KRG87667.1"/>
    </source>
</evidence>
<evidence type="ECO:0000256" key="1">
    <source>
        <dbReference type="SAM" id="SignalP"/>
    </source>
</evidence>
<evidence type="ECO:0008006" key="4">
    <source>
        <dbReference type="Google" id="ProtNLM"/>
    </source>
</evidence>
<evidence type="ECO:0000313" key="3">
    <source>
        <dbReference type="Proteomes" id="UP000050940"/>
    </source>
</evidence>
<dbReference type="AlphaFoldDB" id="A0A0R0EBE5"/>